<dbReference type="PROSITE" id="PS00759">
    <property type="entry name" value="ARGE_DAPE_CPG2_2"/>
    <property type="match status" value="1"/>
</dbReference>
<sequence length="370" mass="40199">MRPTETDPKHDILAFHKNLTEIESITYNEQKAGDWLAAALEHNGYTVEKQWVDKDAGRFNIYAYPGSVRETKLLLSSHYDTVPPFIPYTHTNTTIAGRGTVDDKASIAAQFATVNSLIAHEQISADSVALLFVVGEETGGDGMRAANRLNLKPETIVFGEPTEGKLVSGHKGNLGLKVTAKGKAAHSGYPWLGRSANEVLTRALAALMELGPKLPRSEKYGVTTINLGRIEGGVAANVIASSAEAEVAVRIATGTPEEIKEEITHAVHHAIETFLDDGMEPKDVIELAFTSKGYGPVDIDHDIPGFEVFTVNYGTDIPNLEKTVEGQKRYLYGPGSILVAHSDDEALEEEELNEAVEGYERIILHVLGKN</sequence>
<organism evidence="7 8">
    <name type="scientific">Saxophila tyrrhenica</name>
    <dbReference type="NCBI Taxonomy" id="1690608"/>
    <lineage>
        <taxon>Eukaryota</taxon>
        <taxon>Fungi</taxon>
        <taxon>Dikarya</taxon>
        <taxon>Ascomycota</taxon>
        <taxon>Pezizomycotina</taxon>
        <taxon>Dothideomycetes</taxon>
        <taxon>Dothideomycetidae</taxon>
        <taxon>Mycosphaerellales</taxon>
        <taxon>Extremaceae</taxon>
        <taxon>Saxophila</taxon>
    </lineage>
</organism>
<dbReference type="Pfam" id="PF01546">
    <property type="entry name" value="Peptidase_M20"/>
    <property type="match status" value="1"/>
</dbReference>
<dbReference type="RefSeq" id="XP_064662110.1">
    <property type="nucleotide sequence ID" value="XM_064799355.1"/>
</dbReference>
<dbReference type="GeneID" id="89923443"/>
<accession>A0AAV9PL33</accession>
<evidence type="ECO:0000256" key="2">
    <source>
        <dbReference type="ARBA" id="ARBA00006247"/>
    </source>
</evidence>
<proteinExistence type="inferred from homology"/>
<dbReference type="Proteomes" id="UP001337655">
    <property type="component" value="Unassembled WGS sequence"/>
</dbReference>
<dbReference type="Gene3D" id="3.30.70.360">
    <property type="match status" value="1"/>
</dbReference>
<dbReference type="Pfam" id="PF07687">
    <property type="entry name" value="M20_dimer"/>
    <property type="match status" value="1"/>
</dbReference>
<dbReference type="InterPro" id="IPR050072">
    <property type="entry name" value="Peptidase_M20A"/>
</dbReference>
<gene>
    <name evidence="7" type="ORF">LTR77_002096</name>
</gene>
<protein>
    <recommendedName>
        <fullName evidence="6">Peptidase M20 dimerisation domain-containing protein</fullName>
    </recommendedName>
</protein>
<evidence type="ECO:0000256" key="3">
    <source>
        <dbReference type="ARBA" id="ARBA00022723"/>
    </source>
</evidence>
<dbReference type="PANTHER" id="PTHR43808">
    <property type="entry name" value="ACETYLORNITHINE DEACETYLASE"/>
    <property type="match status" value="1"/>
</dbReference>
<keyword evidence="5" id="KW-0862">Zinc</keyword>
<dbReference type="InterPro" id="IPR002933">
    <property type="entry name" value="Peptidase_M20"/>
</dbReference>
<reference evidence="7 8" key="1">
    <citation type="submission" date="2023-08" db="EMBL/GenBank/DDBJ databases">
        <title>Black Yeasts Isolated from many extreme environments.</title>
        <authorList>
            <person name="Coleine C."/>
            <person name="Stajich J.E."/>
            <person name="Selbmann L."/>
        </authorList>
    </citation>
    <scope>NUCLEOTIDE SEQUENCE [LARGE SCALE GENOMIC DNA]</scope>
    <source>
        <strain evidence="7 8">CCFEE 5935</strain>
    </source>
</reference>
<comment type="cofactor">
    <cofactor evidence="1">
        <name>Zn(2+)</name>
        <dbReference type="ChEBI" id="CHEBI:29105"/>
    </cofactor>
</comment>
<dbReference type="PANTHER" id="PTHR43808:SF8">
    <property type="entry name" value="PEPTIDASE M20 DIMERISATION DOMAIN-CONTAINING PROTEIN"/>
    <property type="match status" value="1"/>
</dbReference>
<evidence type="ECO:0000256" key="5">
    <source>
        <dbReference type="ARBA" id="ARBA00022833"/>
    </source>
</evidence>
<evidence type="ECO:0000313" key="8">
    <source>
        <dbReference type="Proteomes" id="UP001337655"/>
    </source>
</evidence>
<comment type="similarity">
    <text evidence="2">Belongs to the peptidase M20A family.</text>
</comment>
<dbReference type="SUPFAM" id="SSF55031">
    <property type="entry name" value="Bacterial exopeptidase dimerisation domain"/>
    <property type="match status" value="1"/>
</dbReference>
<dbReference type="SUPFAM" id="SSF53187">
    <property type="entry name" value="Zn-dependent exopeptidases"/>
    <property type="match status" value="1"/>
</dbReference>
<comment type="caution">
    <text evidence="7">The sequence shown here is derived from an EMBL/GenBank/DDBJ whole genome shotgun (WGS) entry which is preliminary data.</text>
</comment>
<dbReference type="InterPro" id="IPR036264">
    <property type="entry name" value="Bact_exopeptidase_dim_dom"/>
</dbReference>
<dbReference type="PROSITE" id="PS00758">
    <property type="entry name" value="ARGE_DAPE_CPG2_1"/>
    <property type="match status" value="1"/>
</dbReference>
<evidence type="ECO:0000256" key="1">
    <source>
        <dbReference type="ARBA" id="ARBA00001947"/>
    </source>
</evidence>
<keyword evidence="8" id="KW-1185">Reference proteome</keyword>
<dbReference type="Gene3D" id="3.40.630.10">
    <property type="entry name" value="Zn peptidases"/>
    <property type="match status" value="1"/>
</dbReference>
<dbReference type="GO" id="GO:0046872">
    <property type="term" value="F:metal ion binding"/>
    <property type="evidence" value="ECO:0007669"/>
    <property type="project" value="UniProtKB-KW"/>
</dbReference>
<evidence type="ECO:0000313" key="7">
    <source>
        <dbReference type="EMBL" id="KAK5173415.1"/>
    </source>
</evidence>
<dbReference type="AlphaFoldDB" id="A0AAV9PL33"/>
<evidence type="ECO:0000256" key="4">
    <source>
        <dbReference type="ARBA" id="ARBA00022801"/>
    </source>
</evidence>
<keyword evidence="4" id="KW-0378">Hydrolase</keyword>
<evidence type="ECO:0000259" key="6">
    <source>
        <dbReference type="Pfam" id="PF07687"/>
    </source>
</evidence>
<dbReference type="InterPro" id="IPR001261">
    <property type="entry name" value="ArgE/DapE_CS"/>
</dbReference>
<keyword evidence="3" id="KW-0479">Metal-binding</keyword>
<feature type="domain" description="Peptidase M20 dimerisation" evidence="6">
    <location>
        <begin position="169"/>
        <end position="268"/>
    </location>
</feature>
<dbReference type="GO" id="GO:0016787">
    <property type="term" value="F:hydrolase activity"/>
    <property type="evidence" value="ECO:0007669"/>
    <property type="project" value="UniProtKB-KW"/>
</dbReference>
<dbReference type="EMBL" id="JAVRRT010000003">
    <property type="protein sequence ID" value="KAK5173415.1"/>
    <property type="molecule type" value="Genomic_DNA"/>
</dbReference>
<name>A0AAV9PL33_9PEZI</name>
<dbReference type="CDD" id="cd05652">
    <property type="entry name" value="M20_ArgE_DapE-like_fungal"/>
    <property type="match status" value="1"/>
</dbReference>
<dbReference type="InterPro" id="IPR011650">
    <property type="entry name" value="Peptidase_M20_dimer"/>
</dbReference>